<protein>
    <submittedName>
        <fullName evidence="2">Uncharacterized protein</fullName>
    </submittedName>
</protein>
<proteinExistence type="predicted"/>
<feature type="compositionally biased region" description="Basic and acidic residues" evidence="1">
    <location>
        <begin position="105"/>
        <end position="125"/>
    </location>
</feature>
<organism evidence="2 3">
    <name type="scientific">Klebsiella pneumoniae</name>
    <dbReference type="NCBI Taxonomy" id="573"/>
    <lineage>
        <taxon>Bacteria</taxon>
        <taxon>Pseudomonadati</taxon>
        <taxon>Pseudomonadota</taxon>
        <taxon>Gammaproteobacteria</taxon>
        <taxon>Enterobacterales</taxon>
        <taxon>Enterobacteriaceae</taxon>
        <taxon>Klebsiella/Raoultella group</taxon>
        <taxon>Klebsiella</taxon>
        <taxon>Klebsiella pneumoniae complex</taxon>
    </lineage>
</organism>
<reference evidence="2 3" key="1">
    <citation type="submission" date="2018-06" db="EMBL/GenBank/DDBJ databases">
        <authorList>
            <consortium name="Pathogen Informatics"/>
            <person name="Doyle S."/>
        </authorList>
    </citation>
    <scope>NUCLEOTIDE SEQUENCE [LARGE SCALE GENOMIC DNA]</scope>
    <source>
        <strain evidence="2 3">NCTC9140</strain>
    </source>
</reference>
<gene>
    <name evidence="2" type="ORF">NCTC9140_02585</name>
</gene>
<dbReference type="EMBL" id="UGKQ01000007">
    <property type="protein sequence ID" value="STS80867.1"/>
    <property type="molecule type" value="Genomic_DNA"/>
</dbReference>
<accession>A0A377TSL2</accession>
<dbReference type="AlphaFoldDB" id="A0A377TSL2"/>
<feature type="region of interest" description="Disordered" evidence="1">
    <location>
        <begin position="97"/>
        <end position="125"/>
    </location>
</feature>
<evidence type="ECO:0000313" key="2">
    <source>
        <dbReference type="EMBL" id="STS80867.1"/>
    </source>
</evidence>
<evidence type="ECO:0000256" key="1">
    <source>
        <dbReference type="SAM" id="MobiDB-lite"/>
    </source>
</evidence>
<evidence type="ECO:0000313" key="3">
    <source>
        <dbReference type="Proteomes" id="UP000254938"/>
    </source>
</evidence>
<dbReference type="Proteomes" id="UP000254938">
    <property type="component" value="Unassembled WGS sequence"/>
</dbReference>
<sequence length="125" mass="14629">MAAEQRGLHLSRELRLYLGQHAGRQRVRCRQQMPVAIHQQQLIMPLLGEGLQSGAHRRQRPGRFPLRRRNVHPPLKAFRHPLRILLQLADLPLTVNLSGRQIHAPTERQDRQPREQRDDKAPFSR</sequence>
<name>A0A377TSL2_KLEPN</name>